<accession>A0A8X7PE94</accession>
<organism evidence="2 3">
    <name type="scientific">Brassica carinata</name>
    <name type="common">Ethiopian mustard</name>
    <name type="synonym">Abyssinian cabbage</name>
    <dbReference type="NCBI Taxonomy" id="52824"/>
    <lineage>
        <taxon>Eukaryota</taxon>
        <taxon>Viridiplantae</taxon>
        <taxon>Streptophyta</taxon>
        <taxon>Embryophyta</taxon>
        <taxon>Tracheophyta</taxon>
        <taxon>Spermatophyta</taxon>
        <taxon>Magnoliopsida</taxon>
        <taxon>eudicotyledons</taxon>
        <taxon>Gunneridae</taxon>
        <taxon>Pentapetalae</taxon>
        <taxon>rosids</taxon>
        <taxon>malvids</taxon>
        <taxon>Brassicales</taxon>
        <taxon>Brassicaceae</taxon>
        <taxon>Brassiceae</taxon>
        <taxon>Brassica</taxon>
    </lineage>
</organism>
<evidence type="ECO:0000256" key="1">
    <source>
        <dbReference type="SAM" id="MobiDB-lite"/>
    </source>
</evidence>
<sequence length="81" mass="8750">MSPKGNSKTCQASTLQHYHKQRTPPMALGYATAPVDPPRCCRPLRLQGPATTSPNAHSENQSKVSLNAKIRTGGTIHIQTN</sequence>
<feature type="region of interest" description="Disordered" evidence="1">
    <location>
        <begin position="36"/>
        <end position="81"/>
    </location>
</feature>
<comment type="caution">
    <text evidence="2">The sequence shown here is derived from an EMBL/GenBank/DDBJ whole genome shotgun (WGS) entry which is preliminary data.</text>
</comment>
<gene>
    <name evidence="2" type="ORF">Bca52824_088851</name>
</gene>
<dbReference type="AlphaFoldDB" id="A0A8X7PE94"/>
<protein>
    <submittedName>
        <fullName evidence="2">Uncharacterized protein</fullName>
    </submittedName>
</protein>
<evidence type="ECO:0000313" key="3">
    <source>
        <dbReference type="Proteomes" id="UP000886595"/>
    </source>
</evidence>
<feature type="compositionally biased region" description="Polar residues" evidence="1">
    <location>
        <begin position="49"/>
        <end position="65"/>
    </location>
</feature>
<evidence type="ECO:0000313" key="2">
    <source>
        <dbReference type="EMBL" id="KAG2249223.1"/>
    </source>
</evidence>
<name>A0A8X7PE94_BRACI</name>
<dbReference type="Proteomes" id="UP000886595">
    <property type="component" value="Unassembled WGS sequence"/>
</dbReference>
<reference evidence="2 3" key="1">
    <citation type="submission" date="2020-02" db="EMBL/GenBank/DDBJ databases">
        <authorList>
            <person name="Ma Q."/>
            <person name="Huang Y."/>
            <person name="Song X."/>
            <person name="Pei D."/>
        </authorList>
    </citation>
    <scope>NUCLEOTIDE SEQUENCE [LARGE SCALE GENOMIC DNA]</scope>
    <source>
        <strain evidence="2">Sxm20200214</strain>
        <tissue evidence="2">Leaf</tissue>
    </source>
</reference>
<dbReference type="EMBL" id="JAAMPC010000017">
    <property type="protein sequence ID" value="KAG2249223.1"/>
    <property type="molecule type" value="Genomic_DNA"/>
</dbReference>
<keyword evidence="3" id="KW-1185">Reference proteome</keyword>
<proteinExistence type="predicted"/>